<dbReference type="Proteomes" id="UP000295525">
    <property type="component" value="Unassembled WGS sequence"/>
</dbReference>
<reference evidence="1 2" key="1">
    <citation type="submission" date="2019-03" db="EMBL/GenBank/DDBJ databases">
        <title>Genomic Encyclopedia of Type Strains, Phase IV (KMG-IV): sequencing the most valuable type-strain genomes for metagenomic binning, comparative biology and taxonomic classification.</title>
        <authorList>
            <person name="Goeker M."/>
        </authorList>
    </citation>
    <scope>NUCLEOTIDE SEQUENCE [LARGE SCALE GENOMIC DNA]</scope>
    <source>
        <strain evidence="1 2">DSM 24591</strain>
    </source>
</reference>
<proteinExistence type="predicted"/>
<protein>
    <submittedName>
        <fullName evidence="1">Uncharacterized protein</fullName>
    </submittedName>
</protein>
<organism evidence="1 2">
    <name type="scientific">Paralcaligenes ureilyticus</name>
    <dbReference type="NCBI Taxonomy" id="627131"/>
    <lineage>
        <taxon>Bacteria</taxon>
        <taxon>Pseudomonadati</taxon>
        <taxon>Pseudomonadota</taxon>
        <taxon>Betaproteobacteria</taxon>
        <taxon>Burkholderiales</taxon>
        <taxon>Alcaligenaceae</taxon>
        <taxon>Paralcaligenes</taxon>
    </lineage>
</organism>
<dbReference type="EMBL" id="SMAJ01000009">
    <property type="protein sequence ID" value="TCT05818.1"/>
    <property type="molecule type" value="Genomic_DNA"/>
</dbReference>
<sequence>MSWRFMIVVLLAAAGASVWGGLRLGDWLVAHGPAAKTVSGEPLVATVPVLDANGKPYVAQPPQPLVNGQLKVPEPIPPVDWKIPEKSLAGLSTNGIVDLATTTITMDEAKQIAAGSGQQALTGIADVSGLNLGGDSKTSPVTQPIQPIEVPEVPPPTTTAPAAPVNTSKAWQASLRQEILACSAQSFFDRPSCAWAARNKYCEPNNAWGKVHDCPAKSF</sequence>
<gene>
    <name evidence="1" type="ORF">EDC26_109106</name>
</gene>
<comment type="caution">
    <text evidence="1">The sequence shown here is derived from an EMBL/GenBank/DDBJ whole genome shotgun (WGS) entry which is preliminary data.</text>
</comment>
<evidence type="ECO:0000313" key="2">
    <source>
        <dbReference type="Proteomes" id="UP000295525"/>
    </source>
</evidence>
<evidence type="ECO:0000313" key="1">
    <source>
        <dbReference type="EMBL" id="TCT05818.1"/>
    </source>
</evidence>
<name>A0A4V2UY32_9BURK</name>
<dbReference type="AlphaFoldDB" id="A0A4V2UY32"/>
<keyword evidence="2" id="KW-1185">Reference proteome</keyword>
<accession>A0A4V2UY32</accession>
<dbReference type="OrthoDB" id="9182752at2"/>